<reference evidence="1" key="1">
    <citation type="submission" date="2018-05" db="EMBL/GenBank/DDBJ databases">
        <authorList>
            <person name="Lanie J.A."/>
            <person name="Ng W.-L."/>
            <person name="Kazmierczak K.M."/>
            <person name="Andrzejewski T.M."/>
            <person name="Davidsen T.M."/>
            <person name="Wayne K.J."/>
            <person name="Tettelin H."/>
            <person name="Glass J.I."/>
            <person name="Rusch D."/>
            <person name="Podicherti R."/>
            <person name="Tsui H.-C.T."/>
            <person name="Winkler M.E."/>
        </authorList>
    </citation>
    <scope>NUCLEOTIDE SEQUENCE</scope>
</reference>
<feature type="non-terminal residue" evidence="1">
    <location>
        <position position="337"/>
    </location>
</feature>
<dbReference type="EMBL" id="UINC01111520">
    <property type="protein sequence ID" value="SVC79805.1"/>
    <property type="molecule type" value="Genomic_DNA"/>
</dbReference>
<feature type="non-terminal residue" evidence="1">
    <location>
        <position position="1"/>
    </location>
</feature>
<sequence>LSFAAVQYVRFVPEEIHDGAALAKIEVEAIGDNVALATVERGGSIRAGTSQGNSSLFSDGDHNTTWALSGAINWEENGHWYEWDLGASFWINRMIVEVGAPIVYGGNAVIKDIEISTSDGTQSGGLTSDRVRSNFDYELLTLIDASQTPVRSIYDLQFEPRKTRHIFYRRASSYEPARKIFYLVVEHALYGDGYVAEVVMTSDFIDLGGTSSVRRLTWDADLPPGTYVEIRSQSGDTFIFEEKFYNKNGVEISESQWNKLPKSQKQDIVEIQRPGSDWSGWSQLYLEPDGVFLSPSPRHYVQLQVKLGNDDPDVTPLLRDISLHFDDALISGGVTSR</sequence>
<dbReference type="AlphaFoldDB" id="A0A382Q4E0"/>
<accession>A0A382Q4E0</accession>
<proteinExistence type="predicted"/>
<evidence type="ECO:0000313" key="1">
    <source>
        <dbReference type="EMBL" id="SVC79805.1"/>
    </source>
</evidence>
<organism evidence="1">
    <name type="scientific">marine metagenome</name>
    <dbReference type="NCBI Taxonomy" id="408172"/>
    <lineage>
        <taxon>unclassified sequences</taxon>
        <taxon>metagenomes</taxon>
        <taxon>ecological metagenomes</taxon>
    </lineage>
</organism>
<name>A0A382Q4E0_9ZZZZ</name>
<evidence type="ECO:0008006" key="2">
    <source>
        <dbReference type="Google" id="ProtNLM"/>
    </source>
</evidence>
<dbReference type="Gene3D" id="2.60.120.260">
    <property type="entry name" value="Galactose-binding domain-like"/>
    <property type="match status" value="1"/>
</dbReference>
<gene>
    <name evidence="1" type="ORF">METZ01_LOCUS332659</name>
</gene>
<protein>
    <recommendedName>
        <fullName evidence="2">F5/8 type C domain-containing protein</fullName>
    </recommendedName>
</protein>